<dbReference type="RefSeq" id="WP_212701374.1">
    <property type="nucleotide sequence ID" value="NZ_JADMKU010000010.1"/>
</dbReference>
<comment type="similarity">
    <text evidence="8">Belongs to the BamA family.</text>
</comment>
<dbReference type="HAMAP" id="MF_01430">
    <property type="entry name" value="OM_assembly_BamA"/>
    <property type="match status" value="1"/>
</dbReference>
<name>A0ABS5HSB8_9RHOB</name>
<gene>
    <name evidence="8 11" type="primary">bamA</name>
    <name evidence="11" type="ORF">IT775_12060</name>
</gene>
<feature type="chain" id="PRO_5044921354" description="Outer membrane protein assembly factor BamA" evidence="8">
    <location>
        <begin position="44"/>
        <end position="789"/>
    </location>
</feature>
<evidence type="ECO:0000313" key="12">
    <source>
        <dbReference type="Proteomes" id="UP001195941"/>
    </source>
</evidence>
<dbReference type="InterPro" id="IPR023707">
    <property type="entry name" value="OM_assembly_BamA"/>
</dbReference>
<evidence type="ECO:0000313" key="11">
    <source>
        <dbReference type="EMBL" id="MBR9651855.1"/>
    </source>
</evidence>
<protein>
    <recommendedName>
        <fullName evidence="8 9">Outer membrane protein assembly factor BamA</fullName>
    </recommendedName>
</protein>
<accession>A0ABS5HSB8</accession>
<dbReference type="PIRSF" id="PIRSF006076">
    <property type="entry name" value="OM_assembly_OMP85"/>
    <property type="match status" value="1"/>
</dbReference>
<evidence type="ECO:0000256" key="8">
    <source>
        <dbReference type="HAMAP-Rule" id="MF_01430"/>
    </source>
</evidence>
<comment type="subcellular location">
    <subcellularLocation>
        <location evidence="8">Cell outer membrane</location>
    </subcellularLocation>
    <subcellularLocation>
        <location evidence="1">Membrane</location>
    </subcellularLocation>
</comment>
<comment type="subunit">
    <text evidence="8">Part of the Bam complex.</text>
</comment>
<feature type="signal peptide" evidence="8">
    <location>
        <begin position="1"/>
        <end position="43"/>
    </location>
</feature>
<dbReference type="InterPro" id="IPR000184">
    <property type="entry name" value="Bac_surfAg_D15"/>
</dbReference>
<feature type="domain" description="POTRA" evidence="10">
    <location>
        <begin position="114"/>
        <end position="191"/>
    </location>
</feature>
<dbReference type="PROSITE" id="PS51779">
    <property type="entry name" value="POTRA"/>
    <property type="match status" value="3"/>
</dbReference>
<keyword evidence="7 8" id="KW-0998">Cell outer membrane</keyword>
<sequence precursor="true">MTDFIGGRRGFRALTANRMRHMSTAVFLSVSTALVVLPAAASAQDYTFGSVLIEGNQRIEAGTILTYAGIERGKTISAGELNAAYKRILDSGLFETVEITPRGGTLVIEVKEYPTINVISIEGNRRLKDEDLQPLLQSKSRLVFNPKVAERDAALIAEAYTQQGRLATAVSPKIIRRSDNRVDLIFEVFEGGVTEIQRIGFVGNQAYSDGRLRRVLQTKQAGILHALIKRDTFVEDRIAFDKQVLRDFYLSRGYVDFRTTGVNAELTRERDGYFLTFNIEEGQQFRVGKITTTSDLSDVDTDEFQDVLKMRSGMIYSPTVVENSIARMERLANKKGLNFVRVEPRITRNDRDLTLDVDFVLSRGPRVFVERIDIEGNTTTMDRVIRQQFKIVEGDPFNPREIRASAERIRALGFFSKADVNAREGSSPDKVIVDVNVEEQPTGSLSFGGTYSTNSGFGLLVTMKEENFLGRGQRLNLSLSGAEDNQVYALGFSEPALLGRDLRFDLDIGYRETQTAYSNYDTTSIQFRPGISFPVSENGRMKLYYNAEAIEMIDDGSAIYGGIVGSEIAAGDVWSSGLGYTYSFDTRRTGLNPNAGVLFEFGQEFSGLGGDVTFSKTTAKALAQTKVLNEEVTLRASLEGGLLDYTSGASRSVDRYQIGSGLMRGFTPDGIGPREIVYDGSGNEVSNDALGGDMFAVARFEAEFPLGLPEEYGIRGGLFYDVGSVWGLDDSSAATGTVFYEDFTLRHVVGMSVFWKTPVGPLRFNWSKALRKEDEDVEQTFNLTVSTEF</sequence>
<evidence type="ECO:0000256" key="1">
    <source>
        <dbReference type="ARBA" id="ARBA00004370"/>
    </source>
</evidence>
<feature type="domain" description="POTRA" evidence="10">
    <location>
        <begin position="367"/>
        <end position="440"/>
    </location>
</feature>
<dbReference type="EMBL" id="JADMKU010000010">
    <property type="protein sequence ID" value="MBR9651855.1"/>
    <property type="molecule type" value="Genomic_DNA"/>
</dbReference>
<evidence type="ECO:0000256" key="9">
    <source>
        <dbReference type="NCBIfam" id="TIGR03303"/>
    </source>
</evidence>
<comment type="function">
    <text evidence="8">Part of the outer membrane protein assembly complex, which is involved in assembly and insertion of beta-barrel proteins into the outer membrane.</text>
</comment>
<organism evidence="11 12">
    <name type="scientific">Thalassovita aquimarina</name>
    <dbReference type="NCBI Taxonomy" id="2785917"/>
    <lineage>
        <taxon>Bacteria</taxon>
        <taxon>Pseudomonadati</taxon>
        <taxon>Pseudomonadota</taxon>
        <taxon>Alphaproteobacteria</taxon>
        <taxon>Rhodobacterales</taxon>
        <taxon>Roseobacteraceae</taxon>
        <taxon>Thalassovita</taxon>
    </lineage>
</organism>
<dbReference type="Gene3D" id="3.10.20.310">
    <property type="entry name" value="membrane protein fhac"/>
    <property type="match status" value="5"/>
</dbReference>
<evidence type="ECO:0000259" key="10">
    <source>
        <dbReference type="PROSITE" id="PS51779"/>
    </source>
</evidence>
<dbReference type="Proteomes" id="UP001195941">
    <property type="component" value="Unassembled WGS sequence"/>
</dbReference>
<dbReference type="InterPro" id="IPR010827">
    <property type="entry name" value="BamA/TamA_POTRA"/>
</dbReference>
<dbReference type="InterPro" id="IPR039910">
    <property type="entry name" value="D15-like"/>
</dbReference>
<evidence type="ECO:0000256" key="6">
    <source>
        <dbReference type="ARBA" id="ARBA00023136"/>
    </source>
</evidence>
<proteinExistence type="inferred from homology"/>
<dbReference type="PANTHER" id="PTHR12815:SF23">
    <property type="entry name" value="OUTER MEMBRANE PROTEIN ASSEMBLY FACTOR BAMA"/>
    <property type="match status" value="1"/>
</dbReference>
<evidence type="ECO:0000256" key="5">
    <source>
        <dbReference type="ARBA" id="ARBA00022737"/>
    </source>
</evidence>
<reference evidence="11 12" key="1">
    <citation type="journal article" date="2021" name="Arch. Microbiol.">
        <title>Thalassobius aquimarinus sp. nov., isolated from the Sea of Japan seashore.</title>
        <authorList>
            <person name="Kurilenko V.V."/>
            <person name="Romanenko L.A."/>
            <person name="Chernysheva N.Y."/>
            <person name="Velansky P.V."/>
            <person name="Tekutyeva L.A."/>
            <person name="Isaeva M.P."/>
            <person name="Mikhailov V.V."/>
        </authorList>
    </citation>
    <scope>NUCLEOTIDE SEQUENCE [LARGE SCALE GENOMIC DNA]</scope>
    <source>
        <strain evidence="11 12">KMM 8518</strain>
    </source>
</reference>
<keyword evidence="4 8" id="KW-0732">Signal</keyword>
<evidence type="ECO:0000256" key="3">
    <source>
        <dbReference type="ARBA" id="ARBA00022692"/>
    </source>
</evidence>
<keyword evidence="2 8" id="KW-1134">Transmembrane beta strand</keyword>
<evidence type="ECO:0000256" key="2">
    <source>
        <dbReference type="ARBA" id="ARBA00022452"/>
    </source>
</evidence>
<evidence type="ECO:0000256" key="4">
    <source>
        <dbReference type="ARBA" id="ARBA00022729"/>
    </source>
</evidence>
<dbReference type="PANTHER" id="PTHR12815">
    <property type="entry name" value="SORTING AND ASSEMBLY MACHINERY SAMM50 PROTEIN FAMILY MEMBER"/>
    <property type="match status" value="1"/>
</dbReference>
<dbReference type="Gene3D" id="2.40.160.50">
    <property type="entry name" value="membrane protein fhac: a member of the omp85/tpsb transporter family"/>
    <property type="match status" value="1"/>
</dbReference>
<keyword evidence="5 8" id="KW-0677">Repeat</keyword>
<dbReference type="Pfam" id="PF07244">
    <property type="entry name" value="POTRA"/>
    <property type="match status" value="5"/>
</dbReference>
<keyword evidence="3 8" id="KW-0812">Transmembrane</keyword>
<comment type="caution">
    <text evidence="11">The sequence shown here is derived from an EMBL/GenBank/DDBJ whole genome shotgun (WGS) entry which is preliminary data.</text>
</comment>
<keyword evidence="12" id="KW-1185">Reference proteome</keyword>
<dbReference type="Pfam" id="PF01103">
    <property type="entry name" value="Omp85"/>
    <property type="match status" value="1"/>
</dbReference>
<feature type="domain" description="POTRA" evidence="10">
    <location>
        <begin position="46"/>
        <end position="113"/>
    </location>
</feature>
<dbReference type="InterPro" id="IPR034746">
    <property type="entry name" value="POTRA"/>
</dbReference>
<evidence type="ECO:0000256" key="7">
    <source>
        <dbReference type="ARBA" id="ARBA00023237"/>
    </source>
</evidence>
<keyword evidence="6 8" id="KW-0472">Membrane</keyword>
<dbReference type="NCBIfam" id="TIGR03303">
    <property type="entry name" value="OM_YaeT"/>
    <property type="match status" value="1"/>
</dbReference>